<accession>A0ACB9FVD8</accession>
<evidence type="ECO:0000313" key="1">
    <source>
        <dbReference type="EMBL" id="KAI3774805.1"/>
    </source>
</evidence>
<protein>
    <submittedName>
        <fullName evidence="1">Uncharacterized protein</fullName>
    </submittedName>
</protein>
<organism evidence="1 2">
    <name type="scientific">Smallanthus sonchifolius</name>
    <dbReference type="NCBI Taxonomy" id="185202"/>
    <lineage>
        <taxon>Eukaryota</taxon>
        <taxon>Viridiplantae</taxon>
        <taxon>Streptophyta</taxon>
        <taxon>Embryophyta</taxon>
        <taxon>Tracheophyta</taxon>
        <taxon>Spermatophyta</taxon>
        <taxon>Magnoliopsida</taxon>
        <taxon>eudicotyledons</taxon>
        <taxon>Gunneridae</taxon>
        <taxon>Pentapetalae</taxon>
        <taxon>asterids</taxon>
        <taxon>campanulids</taxon>
        <taxon>Asterales</taxon>
        <taxon>Asteraceae</taxon>
        <taxon>Asteroideae</taxon>
        <taxon>Heliantheae alliance</taxon>
        <taxon>Millerieae</taxon>
        <taxon>Smallanthus</taxon>
    </lineage>
</organism>
<keyword evidence="2" id="KW-1185">Reference proteome</keyword>
<name>A0ACB9FVD8_9ASTR</name>
<gene>
    <name evidence="1" type="ORF">L1987_49367</name>
</gene>
<evidence type="ECO:0000313" key="2">
    <source>
        <dbReference type="Proteomes" id="UP001056120"/>
    </source>
</evidence>
<reference evidence="1 2" key="2">
    <citation type="journal article" date="2022" name="Mol. Ecol. Resour.">
        <title>The genomes of chicory, endive, great burdock and yacon provide insights into Asteraceae paleo-polyploidization history and plant inulin production.</title>
        <authorList>
            <person name="Fan W."/>
            <person name="Wang S."/>
            <person name="Wang H."/>
            <person name="Wang A."/>
            <person name="Jiang F."/>
            <person name="Liu H."/>
            <person name="Zhao H."/>
            <person name="Xu D."/>
            <person name="Zhang Y."/>
        </authorList>
    </citation>
    <scope>NUCLEOTIDE SEQUENCE [LARGE SCALE GENOMIC DNA]</scope>
    <source>
        <strain evidence="2">cv. Yunnan</strain>
        <tissue evidence="1">Leaves</tissue>
    </source>
</reference>
<reference evidence="2" key="1">
    <citation type="journal article" date="2022" name="Mol. Ecol. Resour.">
        <title>The genomes of chicory, endive, great burdock and yacon provide insights into Asteraceae palaeo-polyploidization history and plant inulin production.</title>
        <authorList>
            <person name="Fan W."/>
            <person name="Wang S."/>
            <person name="Wang H."/>
            <person name="Wang A."/>
            <person name="Jiang F."/>
            <person name="Liu H."/>
            <person name="Zhao H."/>
            <person name="Xu D."/>
            <person name="Zhang Y."/>
        </authorList>
    </citation>
    <scope>NUCLEOTIDE SEQUENCE [LARGE SCALE GENOMIC DNA]</scope>
    <source>
        <strain evidence="2">cv. Yunnan</strain>
    </source>
</reference>
<comment type="caution">
    <text evidence="1">The sequence shown here is derived from an EMBL/GenBank/DDBJ whole genome shotgun (WGS) entry which is preliminary data.</text>
</comment>
<dbReference type="Proteomes" id="UP001056120">
    <property type="component" value="Linkage Group LG16"/>
</dbReference>
<sequence>MDSRFSLFAFSLFIVATSFVSAESEDNMFIRQVVGDENHQFNVEEDHFGAFKRKFGKSYASQEEHDYKLSVFKANLRRAKRYQKLDPSAIHGVTQFSDMTLEEFGKHLGLRFGVKFPSDASMAPILPTDNLPEDFDWRDHVAVTGVKNQVLFSPRFSLFAFSLFIVATSFVSAESEDNMFIRQVVGDENHQFNVEEDHFGAFKRKFGKSYASQEEHDYKLSVFKANLRRAKRYQKLDPSAIHGVTQFSDMTLEEFGKHLGLRFGVKFPSDASMAPILPTDNLPEDFDWRDHVAVTGVKNQGSWKLESLSEQQLVYCDHEWDPEEQGSCDAGCNGGLMNSAFEYTLKSGGLMREKDYPYTATDHGTCKFDKSKVVASVANFSAVSLDEVQIAANLVKHGPLAVAINAAYMQTYIGGVSCRLLCSKRLDHGVLLVGYGAAGYAHIRMKEKPYWIIKNSWGENWGEKGYYKICKGHNVCGVDSMVSTVAAVHCH</sequence>
<proteinExistence type="predicted"/>
<dbReference type="EMBL" id="CM042033">
    <property type="protein sequence ID" value="KAI3774805.1"/>
    <property type="molecule type" value="Genomic_DNA"/>
</dbReference>